<sequence>MKAWALLLAAIALELAGTLSLRASVDHKAWIAIVVVAYVGAFVLLGLALRTGMPIGVAYGAWGALGVAATAVLGWVIFDEALSALSIVGIALVMVGVVVVENGSHPPAENTVDEVSA</sequence>
<dbReference type="GO" id="GO:0005886">
    <property type="term" value="C:plasma membrane"/>
    <property type="evidence" value="ECO:0007669"/>
    <property type="project" value="UniProtKB-SubCell"/>
</dbReference>
<evidence type="ECO:0000256" key="10">
    <source>
        <dbReference type="SAM" id="Phobius"/>
    </source>
</evidence>
<dbReference type="Proteomes" id="UP000551501">
    <property type="component" value="Unassembled WGS sequence"/>
</dbReference>
<keyword evidence="8" id="KW-0046">Antibiotic resistance</keyword>
<keyword evidence="5 9" id="KW-0812">Transmembrane</keyword>
<dbReference type="InterPro" id="IPR037185">
    <property type="entry name" value="EmrE-like"/>
</dbReference>
<feature type="transmembrane region" description="Helical" evidence="10">
    <location>
        <begin position="30"/>
        <end position="49"/>
    </location>
</feature>
<evidence type="ECO:0000256" key="9">
    <source>
        <dbReference type="RuleBase" id="RU003942"/>
    </source>
</evidence>
<dbReference type="PANTHER" id="PTHR30561">
    <property type="entry name" value="SMR FAMILY PROTON-DEPENDENT DRUG EFFLUX TRANSPORTER SUGE"/>
    <property type="match status" value="1"/>
</dbReference>
<evidence type="ECO:0000256" key="3">
    <source>
        <dbReference type="ARBA" id="ARBA00022448"/>
    </source>
</evidence>
<gene>
    <name evidence="11" type="ORF">BKA16_003262</name>
</gene>
<evidence type="ECO:0000256" key="7">
    <source>
        <dbReference type="ARBA" id="ARBA00023136"/>
    </source>
</evidence>
<dbReference type="Gene3D" id="1.10.3730.20">
    <property type="match status" value="1"/>
</dbReference>
<comment type="caution">
    <text evidence="11">The sequence shown here is derived from an EMBL/GenBank/DDBJ whole genome shotgun (WGS) entry which is preliminary data.</text>
</comment>
<dbReference type="GO" id="GO:0046677">
    <property type="term" value="P:response to antibiotic"/>
    <property type="evidence" value="ECO:0007669"/>
    <property type="project" value="UniProtKB-KW"/>
</dbReference>
<evidence type="ECO:0000256" key="5">
    <source>
        <dbReference type="ARBA" id="ARBA00022692"/>
    </source>
</evidence>
<dbReference type="PANTHER" id="PTHR30561:SF1">
    <property type="entry name" value="MULTIDRUG TRANSPORTER EMRE"/>
    <property type="match status" value="1"/>
</dbReference>
<dbReference type="InterPro" id="IPR045324">
    <property type="entry name" value="Small_multidrug_res"/>
</dbReference>
<name>A0A840F975_9ACTN</name>
<accession>A0A840F975</accession>
<evidence type="ECO:0000256" key="4">
    <source>
        <dbReference type="ARBA" id="ARBA00022475"/>
    </source>
</evidence>
<keyword evidence="6 10" id="KW-1133">Transmembrane helix</keyword>
<evidence type="ECO:0000313" key="11">
    <source>
        <dbReference type="EMBL" id="MBB4136710.1"/>
    </source>
</evidence>
<feature type="transmembrane region" description="Helical" evidence="10">
    <location>
        <begin position="56"/>
        <end position="78"/>
    </location>
</feature>
<evidence type="ECO:0000256" key="6">
    <source>
        <dbReference type="ARBA" id="ARBA00022989"/>
    </source>
</evidence>
<proteinExistence type="inferred from homology"/>
<keyword evidence="7 10" id="KW-0472">Membrane</keyword>
<dbReference type="Pfam" id="PF00893">
    <property type="entry name" value="Multi_Drug_Res"/>
    <property type="match status" value="1"/>
</dbReference>
<organism evidence="11 12">
    <name type="scientific">Gordonia humi</name>
    <dbReference type="NCBI Taxonomy" id="686429"/>
    <lineage>
        <taxon>Bacteria</taxon>
        <taxon>Bacillati</taxon>
        <taxon>Actinomycetota</taxon>
        <taxon>Actinomycetes</taxon>
        <taxon>Mycobacteriales</taxon>
        <taxon>Gordoniaceae</taxon>
        <taxon>Gordonia</taxon>
    </lineage>
</organism>
<evidence type="ECO:0000313" key="12">
    <source>
        <dbReference type="Proteomes" id="UP000551501"/>
    </source>
</evidence>
<dbReference type="GO" id="GO:0022857">
    <property type="term" value="F:transmembrane transporter activity"/>
    <property type="evidence" value="ECO:0007669"/>
    <property type="project" value="InterPro"/>
</dbReference>
<dbReference type="SUPFAM" id="SSF103481">
    <property type="entry name" value="Multidrug resistance efflux transporter EmrE"/>
    <property type="match status" value="1"/>
</dbReference>
<reference evidence="11 12" key="1">
    <citation type="submission" date="2020-08" db="EMBL/GenBank/DDBJ databases">
        <title>Sequencing the genomes of 1000 actinobacteria strains.</title>
        <authorList>
            <person name="Klenk H.-P."/>
        </authorList>
    </citation>
    <scope>NUCLEOTIDE SEQUENCE [LARGE SCALE GENOMIC DNA]</scope>
    <source>
        <strain evidence="11 12">DSM 45298</strain>
    </source>
</reference>
<keyword evidence="3" id="KW-0813">Transport</keyword>
<evidence type="ECO:0000256" key="8">
    <source>
        <dbReference type="ARBA" id="ARBA00023251"/>
    </source>
</evidence>
<dbReference type="InterPro" id="IPR000390">
    <property type="entry name" value="Small_drug/metabolite_transptr"/>
</dbReference>
<protein>
    <submittedName>
        <fullName evidence="11">Small multidrug resistance pump</fullName>
    </submittedName>
</protein>
<keyword evidence="12" id="KW-1185">Reference proteome</keyword>
<comment type="similarity">
    <text evidence="2">Belongs to the drug/metabolite transporter (DMT) superfamily. Small multidrug resistance (SMR) (TC 2.A.7.1) family. Mmr subfamily.</text>
</comment>
<dbReference type="AlphaFoldDB" id="A0A840F975"/>
<dbReference type="RefSeq" id="WP_183371659.1">
    <property type="nucleotide sequence ID" value="NZ_BAABHL010000041.1"/>
</dbReference>
<feature type="transmembrane region" description="Helical" evidence="10">
    <location>
        <begin position="84"/>
        <end position="100"/>
    </location>
</feature>
<dbReference type="EMBL" id="JACIFP010000001">
    <property type="protein sequence ID" value="MBB4136710.1"/>
    <property type="molecule type" value="Genomic_DNA"/>
</dbReference>
<evidence type="ECO:0000256" key="2">
    <source>
        <dbReference type="ARBA" id="ARBA00007822"/>
    </source>
</evidence>
<evidence type="ECO:0000256" key="1">
    <source>
        <dbReference type="ARBA" id="ARBA00004651"/>
    </source>
</evidence>
<comment type="subcellular location">
    <subcellularLocation>
        <location evidence="1 9">Cell membrane</location>
        <topology evidence="1 9">Multi-pass membrane protein</topology>
    </subcellularLocation>
</comment>
<keyword evidence="4" id="KW-1003">Cell membrane</keyword>